<organism evidence="2 3">
    <name type="scientific">Lysobacter antibioticus</name>
    <dbReference type="NCBI Taxonomy" id="84531"/>
    <lineage>
        <taxon>Bacteria</taxon>
        <taxon>Pseudomonadati</taxon>
        <taxon>Pseudomonadota</taxon>
        <taxon>Gammaproteobacteria</taxon>
        <taxon>Lysobacterales</taxon>
        <taxon>Lysobacteraceae</taxon>
        <taxon>Lysobacter</taxon>
    </lineage>
</organism>
<dbReference type="Proteomes" id="UP000060787">
    <property type="component" value="Chromosome"/>
</dbReference>
<accession>A0A0S2FA31</accession>
<dbReference type="InterPro" id="IPR058063">
    <property type="entry name" value="FFLEE_fam"/>
</dbReference>
<evidence type="ECO:0000313" key="3">
    <source>
        <dbReference type="Proteomes" id="UP000060787"/>
    </source>
</evidence>
<dbReference type="AlphaFoldDB" id="A0A0S2FA31"/>
<dbReference type="eggNOG" id="ENOG5031R3M">
    <property type="taxonomic scope" value="Bacteria"/>
</dbReference>
<feature type="domain" description="DUF8198" evidence="1">
    <location>
        <begin position="44"/>
        <end position="255"/>
    </location>
</feature>
<sequence>MPAGSSVGLRRPAGAAIIVAMARTTEHSQRLGCLLARHQALHDPGREPRNRLRWLPELRLWQARRLEASFDRFLRDPRRRPAAQFFLSDVYNDRDFSRRDADIAKVLPMMQRLLPGSLLSTVADAIELGLLTHAFDLRMAERLQELAPRRRRLDGPLYAQIYRACGLPRLRGHQIELIAAVGLGLGQAVRMPGILTLLKLSRGPAKAAGLSELQGFLERGFAAFGRLGDVREFIAEIEQDERDIAARLFAGEADPFPALD</sequence>
<gene>
    <name evidence="2" type="ORF">LA76x_2251</name>
</gene>
<name>A0A0S2FA31_LYSAN</name>
<dbReference type="EMBL" id="CP011129">
    <property type="protein sequence ID" value="ALN80385.1"/>
    <property type="molecule type" value="Genomic_DNA"/>
</dbReference>
<dbReference type="NCBIfam" id="NF047641">
    <property type="entry name" value="FFLEE_fam"/>
    <property type="match status" value="1"/>
</dbReference>
<dbReference type="Pfam" id="PF26621">
    <property type="entry name" value="DUF8198"/>
    <property type="match status" value="1"/>
</dbReference>
<dbReference type="STRING" id="84531.LA76x_2251"/>
<dbReference type="KEGG" id="lab:LA76x_2251"/>
<evidence type="ECO:0000259" key="1">
    <source>
        <dbReference type="Pfam" id="PF26621"/>
    </source>
</evidence>
<dbReference type="PATRIC" id="fig|84531.8.peg.2263"/>
<dbReference type="InterPro" id="IPR058511">
    <property type="entry name" value="DUF8198"/>
</dbReference>
<evidence type="ECO:0000313" key="2">
    <source>
        <dbReference type="EMBL" id="ALN80385.1"/>
    </source>
</evidence>
<proteinExistence type="predicted"/>
<keyword evidence="3" id="KW-1185">Reference proteome</keyword>
<protein>
    <recommendedName>
        <fullName evidence="1">DUF8198 domain-containing protein</fullName>
    </recommendedName>
</protein>
<reference evidence="2 3" key="1">
    <citation type="journal article" date="2015" name="BMC Genomics">
        <title>Comparative genomics and metabolic profiling of the genus Lysobacter.</title>
        <authorList>
            <person name="de Bruijn I."/>
            <person name="Cheng X."/>
            <person name="de Jager V."/>
            <person name="Exposito R.G."/>
            <person name="Watrous J."/>
            <person name="Patel N."/>
            <person name="Postma J."/>
            <person name="Dorrestein P.C."/>
            <person name="Kobayashi D."/>
            <person name="Raaijmakers J.M."/>
        </authorList>
    </citation>
    <scope>NUCLEOTIDE SEQUENCE [LARGE SCALE GENOMIC DNA]</scope>
    <source>
        <strain evidence="2 3">76</strain>
    </source>
</reference>